<reference evidence="1 2" key="1">
    <citation type="journal article" date="2019" name="Sci. Rep.">
        <title>Orb-weaving spider Araneus ventricosus genome elucidates the spidroin gene catalogue.</title>
        <authorList>
            <person name="Kono N."/>
            <person name="Nakamura H."/>
            <person name="Ohtoshi R."/>
            <person name="Moran D.A.P."/>
            <person name="Shinohara A."/>
            <person name="Yoshida Y."/>
            <person name="Fujiwara M."/>
            <person name="Mori M."/>
            <person name="Tomita M."/>
            <person name="Arakawa K."/>
        </authorList>
    </citation>
    <scope>NUCLEOTIDE SEQUENCE [LARGE SCALE GENOMIC DNA]</scope>
</reference>
<accession>A0A4Y2L1R8</accession>
<keyword evidence="2" id="KW-1185">Reference proteome</keyword>
<dbReference type="Proteomes" id="UP000499080">
    <property type="component" value="Unassembled WGS sequence"/>
</dbReference>
<dbReference type="EMBL" id="BGPR01005264">
    <property type="protein sequence ID" value="GBN08462.1"/>
    <property type="molecule type" value="Genomic_DNA"/>
</dbReference>
<protein>
    <submittedName>
        <fullName evidence="1">Uncharacterized protein</fullName>
    </submittedName>
</protein>
<sequence>MVLGRCPHKHSRGERVITNLVRLVPTVREEQPSGVLVVTSLDGDCCQEEGWEPPWRTSAKEQVQEHRRWPGRPYEELFLNLGQSHFPILIFQSADCPVFRMKIIFKSEVSRVRINWGTTVRTKGQYTSNSPVAMLQSH</sequence>
<name>A0A4Y2L1R8_ARAVE</name>
<gene>
    <name evidence="1" type="ORF">AVEN_52386_1</name>
</gene>
<dbReference type="AlphaFoldDB" id="A0A4Y2L1R8"/>
<evidence type="ECO:0000313" key="2">
    <source>
        <dbReference type="Proteomes" id="UP000499080"/>
    </source>
</evidence>
<comment type="caution">
    <text evidence="1">The sequence shown here is derived from an EMBL/GenBank/DDBJ whole genome shotgun (WGS) entry which is preliminary data.</text>
</comment>
<evidence type="ECO:0000313" key="1">
    <source>
        <dbReference type="EMBL" id="GBN08462.1"/>
    </source>
</evidence>
<organism evidence="1 2">
    <name type="scientific">Araneus ventricosus</name>
    <name type="common">Orbweaver spider</name>
    <name type="synonym">Epeira ventricosa</name>
    <dbReference type="NCBI Taxonomy" id="182803"/>
    <lineage>
        <taxon>Eukaryota</taxon>
        <taxon>Metazoa</taxon>
        <taxon>Ecdysozoa</taxon>
        <taxon>Arthropoda</taxon>
        <taxon>Chelicerata</taxon>
        <taxon>Arachnida</taxon>
        <taxon>Araneae</taxon>
        <taxon>Araneomorphae</taxon>
        <taxon>Entelegynae</taxon>
        <taxon>Araneoidea</taxon>
        <taxon>Araneidae</taxon>
        <taxon>Araneus</taxon>
    </lineage>
</organism>
<proteinExistence type="predicted"/>